<gene>
    <name evidence="1" type="ORF">M409DRAFT_16261</name>
</gene>
<reference evidence="1" key="1">
    <citation type="journal article" date="2020" name="Stud. Mycol.">
        <title>101 Dothideomycetes genomes: a test case for predicting lifestyles and emergence of pathogens.</title>
        <authorList>
            <person name="Haridas S."/>
            <person name="Albert R."/>
            <person name="Binder M."/>
            <person name="Bloem J."/>
            <person name="Labutti K."/>
            <person name="Salamov A."/>
            <person name="Andreopoulos B."/>
            <person name="Baker S."/>
            <person name="Barry K."/>
            <person name="Bills G."/>
            <person name="Bluhm B."/>
            <person name="Cannon C."/>
            <person name="Castanera R."/>
            <person name="Culley D."/>
            <person name="Daum C."/>
            <person name="Ezra D."/>
            <person name="Gonzalez J."/>
            <person name="Henrissat B."/>
            <person name="Kuo A."/>
            <person name="Liang C."/>
            <person name="Lipzen A."/>
            <person name="Lutzoni F."/>
            <person name="Magnuson J."/>
            <person name="Mondo S."/>
            <person name="Nolan M."/>
            <person name="Ohm R."/>
            <person name="Pangilinan J."/>
            <person name="Park H.-J."/>
            <person name="Ramirez L."/>
            <person name="Alfaro M."/>
            <person name="Sun H."/>
            <person name="Tritt A."/>
            <person name="Yoshinaga Y."/>
            <person name="Zwiers L.-H."/>
            <person name="Turgeon B."/>
            <person name="Goodwin S."/>
            <person name="Spatafora J."/>
            <person name="Crous P."/>
            <person name="Grigoriev I."/>
        </authorList>
    </citation>
    <scope>NUCLEOTIDE SEQUENCE</scope>
    <source>
        <strain evidence="1">ATCC 36951</strain>
    </source>
</reference>
<sequence length="369" mass="43092">MNSFITLHRRVERTRGWLNTMIRQNTSTPIEDLDDAFVDIDFSDESASSFGVQSLSEHTFADEQELIGEADRDDDAQSDTSTVPFSEEECPLCLWLLNRWRFGNSYLSDGTAGYNAQEGAKHLSNARKVAINYEVCGRGDDNTFRDLRSASKARKRKRQEQEKYYFWKGVKPGWLGKQVHNICELDPAGCFCHFRRVPEKKTVTVTKKMMYEKAQLYPRPPTYHHSTKKDHLRAWHASIERAKQERKHSQYPGVDAIYDDFDDRYDYDEPHAGDDYTAFRNDHWDWVRQENWCYICEAPWGQCVGFRSDFEVDHIESIAFETSADGKSWTLRWEPEIRPKENRAPAVLPYTKQDWIAEGYVGLYTDDDA</sequence>
<dbReference type="Proteomes" id="UP000799537">
    <property type="component" value="Unassembled WGS sequence"/>
</dbReference>
<name>A0A6A6D6N8_ZASCE</name>
<dbReference type="AlphaFoldDB" id="A0A6A6D6N8"/>
<evidence type="ECO:0000313" key="2">
    <source>
        <dbReference type="Proteomes" id="UP000799537"/>
    </source>
</evidence>
<proteinExistence type="predicted"/>
<evidence type="ECO:0000313" key="1">
    <source>
        <dbReference type="EMBL" id="KAF2173990.1"/>
    </source>
</evidence>
<organism evidence="1 2">
    <name type="scientific">Zasmidium cellare ATCC 36951</name>
    <dbReference type="NCBI Taxonomy" id="1080233"/>
    <lineage>
        <taxon>Eukaryota</taxon>
        <taxon>Fungi</taxon>
        <taxon>Dikarya</taxon>
        <taxon>Ascomycota</taxon>
        <taxon>Pezizomycotina</taxon>
        <taxon>Dothideomycetes</taxon>
        <taxon>Dothideomycetidae</taxon>
        <taxon>Mycosphaerellales</taxon>
        <taxon>Mycosphaerellaceae</taxon>
        <taxon>Zasmidium</taxon>
    </lineage>
</organism>
<dbReference type="RefSeq" id="XP_033674879.1">
    <property type="nucleotide sequence ID" value="XM_033803554.1"/>
</dbReference>
<accession>A0A6A6D6N8</accession>
<dbReference type="GeneID" id="54556826"/>
<keyword evidence="2" id="KW-1185">Reference proteome</keyword>
<dbReference type="EMBL" id="ML993579">
    <property type="protein sequence ID" value="KAF2173990.1"/>
    <property type="molecule type" value="Genomic_DNA"/>
</dbReference>
<protein>
    <submittedName>
        <fullName evidence="1">Uncharacterized protein</fullName>
    </submittedName>
</protein>